<feature type="signal peptide" evidence="1">
    <location>
        <begin position="1"/>
        <end position="22"/>
    </location>
</feature>
<dbReference type="EMBL" id="LT906465">
    <property type="protein sequence ID" value="SNV41898.1"/>
    <property type="molecule type" value="Genomic_DNA"/>
</dbReference>
<evidence type="ECO:0000256" key="1">
    <source>
        <dbReference type="SAM" id="SignalP"/>
    </source>
</evidence>
<reference evidence="2 3" key="1">
    <citation type="submission" date="2017-06" db="EMBL/GenBank/DDBJ databases">
        <authorList>
            <consortium name="Pathogen Informatics"/>
        </authorList>
    </citation>
    <scope>NUCLEOTIDE SEQUENCE [LARGE SCALE GENOMIC DNA]</scope>
    <source>
        <strain evidence="2 3">NCTC13490</strain>
    </source>
</reference>
<organism evidence="2 3">
    <name type="scientific">Chryseobacterium taklimakanense</name>
    <dbReference type="NCBI Taxonomy" id="536441"/>
    <lineage>
        <taxon>Bacteria</taxon>
        <taxon>Pseudomonadati</taxon>
        <taxon>Bacteroidota</taxon>
        <taxon>Flavobacteriia</taxon>
        <taxon>Flavobacteriales</taxon>
        <taxon>Weeksellaceae</taxon>
        <taxon>Chryseobacterium group</taxon>
        <taxon>Chryseobacterium</taxon>
    </lineage>
</organism>
<dbReference type="AlphaFoldDB" id="A0A239X773"/>
<dbReference type="InterPro" id="IPR019853">
    <property type="entry name" value="GldB-like"/>
</dbReference>
<dbReference type="Proteomes" id="UP000215196">
    <property type="component" value="Chromosome 1"/>
</dbReference>
<name>A0A239X773_9FLAO</name>
<keyword evidence="1" id="KW-0732">Signal</keyword>
<dbReference type="KEGG" id="ctak:4412677_00990"/>
<keyword evidence="3" id="KW-1185">Reference proteome</keyword>
<dbReference type="RefSeq" id="WP_095070980.1">
    <property type="nucleotide sequence ID" value="NZ_LT906465.1"/>
</dbReference>
<gene>
    <name evidence="2" type="ORF">SAMEA4412677_00990</name>
</gene>
<feature type="chain" id="PRO_5012602384" evidence="1">
    <location>
        <begin position="23"/>
        <end position="326"/>
    </location>
</feature>
<keyword evidence="2" id="KW-0449">Lipoprotein</keyword>
<dbReference type="Pfam" id="PF25594">
    <property type="entry name" value="GldB_lipo"/>
    <property type="match status" value="1"/>
</dbReference>
<proteinExistence type="predicted"/>
<sequence length="326" mass="38444">MKFFRYYLIFLMAFLTVNSCQKEPKDLWKTEIEGQKENITITDISKEYFDSSTSTEAFKQKYPWFQGTVSDADFDLRRKDAEEIKIYKEAISKIDRNKLKNELSELFARVKHYFPQFNSPKVYLFSSSLQMAKDPIFLQPYENFLFIDVTGFMGENNSHYEGMEHYYQTSMNPQNIVPKVSQIIAENLVPADAEHRKFIDMLIYNGKIMLLQDAFLPNFPDYLKINYTPKQYEWATANEANVWNFFVENNLIFSDEARLEGRFIAPAPFSKFYTAIDNESSPQIGIFTGWQICRNFFEKNPDTRMADFLNMNASEIFNQSEYKPKN</sequence>
<protein>
    <submittedName>
        <fullName evidence="2">Gliding motility-associated lipoprotein GldB</fullName>
    </submittedName>
</protein>
<accession>A0A239X773</accession>
<evidence type="ECO:0000313" key="2">
    <source>
        <dbReference type="EMBL" id="SNV41898.1"/>
    </source>
</evidence>
<evidence type="ECO:0000313" key="3">
    <source>
        <dbReference type="Proteomes" id="UP000215196"/>
    </source>
</evidence>